<feature type="compositionally biased region" description="Polar residues" evidence="1">
    <location>
        <begin position="102"/>
        <end position="111"/>
    </location>
</feature>
<evidence type="ECO:0000256" key="1">
    <source>
        <dbReference type="SAM" id="MobiDB-lite"/>
    </source>
</evidence>
<gene>
    <name evidence="2" type="ORF">ID47_09595</name>
</gene>
<accession>A0A077B1X8</accession>
<evidence type="ECO:0000313" key="3">
    <source>
        <dbReference type="Proteomes" id="UP000028926"/>
    </source>
</evidence>
<keyword evidence="3" id="KW-1185">Reference proteome</keyword>
<reference evidence="2 3" key="1">
    <citation type="submission" date="2014-07" db="EMBL/GenBank/DDBJ databases">
        <title>Comparative genomic insights into amoeba endosymbionts belonging to the families of Holosporaceae and Candidatus Midichloriaceae within Rickettsiales.</title>
        <authorList>
            <person name="Wang Z."/>
            <person name="Wu M."/>
        </authorList>
    </citation>
    <scope>NUCLEOTIDE SEQUENCE [LARGE SCALE GENOMIC DNA]</scope>
    <source>
        <strain evidence="2">PRA3</strain>
    </source>
</reference>
<protein>
    <submittedName>
        <fullName evidence="2">Uncharacterized protein</fullName>
    </submittedName>
</protein>
<dbReference type="Proteomes" id="UP000028926">
    <property type="component" value="Chromosome"/>
</dbReference>
<sequence>MQNLKQFFLILETIKKYKGNFFSSRRLYFLSTCKHHLTLFKLFSLFFSLTYFNPDNFMGAYAMEAPEDYQLERSSSSEALLLKIESDKEESKTLKNTEEESISSTRNSSLKEVSDDEEIPREETAYFDFHHIITVGTRIKFLANAYLRNIDQTASIFLPYYKLKTKQVDGLIIEEKSYFVTPKKEVCVFVSGGIHNVWEKTVKHVNKLFFSNLNIKIIRASWIQKHLYKGKKERNLEKEFRGRENELHAEFYYDLFFRHQFLPTLLPKLNNISSGSLTVEAFSWWDVCNECEKILTIHRTLLPNNISLSYKIAARRRYNSSYPAGTVIEATRIKKNYENMVYKDIQKKVLEFAAKEFTDEKEKERFWAKSKSGLELSKWLGQAFIENRYTLEGRKMRSSKKGDILAFEMSESDRENFKTLISYLRDTNWELSCWYQITFPSQVQPKWKRHWKQLVIPHFGWELVTEVESEDPVVCQMCGYPEAYNISLIFHPKFNVSQKFLSLSPRDQKLRESDWKEKENIKEDKKIEWDALPLSLKQKRKQSLAVGSQCVQVLLYNKKDIEGWKQRRSADEQEAKLLERDEKLAADELMSKADKNIAKKERLKKRKRRSSKVED</sequence>
<feature type="region of interest" description="Disordered" evidence="1">
    <location>
        <begin position="595"/>
        <end position="615"/>
    </location>
</feature>
<dbReference type="HOGENOM" id="CLU_443908_0_0_5"/>
<feature type="region of interest" description="Disordered" evidence="1">
    <location>
        <begin position="91"/>
        <end position="117"/>
    </location>
</feature>
<organism evidence="2 3">
    <name type="scientific">Candidatus Odyssella acanthamoebae</name>
    <dbReference type="NCBI Taxonomy" id="91604"/>
    <lineage>
        <taxon>Bacteria</taxon>
        <taxon>Pseudomonadati</taxon>
        <taxon>Pseudomonadota</taxon>
        <taxon>Alphaproteobacteria</taxon>
        <taxon>Holosporales</taxon>
        <taxon>Candidatus Paracaedibacteraceae</taxon>
        <taxon>Candidatus Odyssella</taxon>
    </lineage>
</organism>
<dbReference type="EMBL" id="CP008941">
    <property type="protein sequence ID" value="AIK96925.1"/>
    <property type="molecule type" value="Genomic_DNA"/>
</dbReference>
<dbReference type="KEGG" id="paca:ID47_09595"/>
<evidence type="ECO:0000313" key="2">
    <source>
        <dbReference type="EMBL" id="AIK96925.1"/>
    </source>
</evidence>
<dbReference type="AlphaFoldDB" id="A0A077B1X8"/>
<proteinExistence type="predicted"/>
<dbReference type="RefSeq" id="WP_038465754.1">
    <property type="nucleotide sequence ID" value="NZ_CP008941.1"/>
</dbReference>
<feature type="compositionally biased region" description="Basic residues" evidence="1">
    <location>
        <begin position="601"/>
        <end position="615"/>
    </location>
</feature>
<name>A0A077B1X8_9PROT</name>